<organism evidence="2 3">
    <name type="scientific">Gordonia otitidis (strain DSM 44809 / CCUG 52243 / JCM 12355 / NBRC 100426 / IFM 10032)</name>
    <dbReference type="NCBI Taxonomy" id="1108044"/>
    <lineage>
        <taxon>Bacteria</taxon>
        <taxon>Bacillati</taxon>
        <taxon>Actinomycetota</taxon>
        <taxon>Actinomycetes</taxon>
        <taxon>Mycobacteriales</taxon>
        <taxon>Gordoniaceae</taxon>
        <taxon>Gordonia</taxon>
    </lineage>
</organism>
<evidence type="ECO:0000313" key="3">
    <source>
        <dbReference type="Proteomes" id="UP000005038"/>
    </source>
</evidence>
<keyword evidence="3" id="KW-1185">Reference proteome</keyword>
<proteinExistence type="predicted"/>
<reference evidence="2" key="1">
    <citation type="submission" date="2012-02" db="EMBL/GenBank/DDBJ databases">
        <title>Whole genome shotgun sequence of Gordonia otitidis NBRC 100426.</title>
        <authorList>
            <person name="Yoshida I."/>
            <person name="Hosoyama A."/>
            <person name="Tsuchikane K."/>
            <person name="Katsumata H."/>
            <person name="Yamazaki S."/>
            <person name="Fujita N."/>
        </authorList>
    </citation>
    <scope>NUCLEOTIDE SEQUENCE [LARGE SCALE GENOMIC DNA]</scope>
    <source>
        <strain evidence="2">NBRC 100426</strain>
    </source>
</reference>
<protein>
    <submittedName>
        <fullName evidence="2">Uncharacterized protein</fullName>
    </submittedName>
</protein>
<dbReference type="EMBL" id="BAFB01000063">
    <property type="protein sequence ID" value="GAB33359.1"/>
    <property type="molecule type" value="Genomic_DNA"/>
</dbReference>
<feature type="region of interest" description="Disordered" evidence="1">
    <location>
        <begin position="1"/>
        <end position="21"/>
    </location>
</feature>
<comment type="caution">
    <text evidence="2">The sequence shown here is derived from an EMBL/GenBank/DDBJ whole genome shotgun (WGS) entry which is preliminary data.</text>
</comment>
<dbReference type="AlphaFoldDB" id="H5TIQ1"/>
<dbReference type="Proteomes" id="UP000005038">
    <property type="component" value="Unassembled WGS sequence"/>
</dbReference>
<feature type="region of interest" description="Disordered" evidence="1">
    <location>
        <begin position="458"/>
        <end position="483"/>
    </location>
</feature>
<dbReference type="STRING" id="1108044.GOOTI_063_00300"/>
<evidence type="ECO:0000313" key="2">
    <source>
        <dbReference type="EMBL" id="GAB33359.1"/>
    </source>
</evidence>
<sequence>MSTFSEQVSAALDTSDAQEAGHRVHQVVAQELRNLDPTATTEITGYFNHSYVPDLVMQWGKGRDAFERPVFLRHSLRSSRASGALTDFDRKDRAAFYLSLALDEPEAETARVRNHAREHRDSRVLVTTVPALDDLSPATTTPDPVLGLVRSSIVRSAKGAILGSDADNLVLPRDRQIEQQELDAFSETVSSVFTEDAVLRINRVFGIVEQALADEPSVEELLLSGRLTESEIRELVPYLLSLEGVTRDRDFWVALAQLIDLTAIERMWSQFAGLDLTPLASAASGLWRAKRVLLSIRAEAIGDDSFDRTPRWLVAGNLLSAEVGNWRLTFANKAQKMKTSNRGLTAARWEDLLPSLQTYTVTAVDLRGVTTRSQYGAQESTQDMKQRVAAFIENADDSFHLPSVTVATGVGDERSEITADFTEMMLDAKPDADLAVLTRAALEILGYRYPTDGEEIDALFAGGPLPNDDVSPGEGESEQDATD</sequence>
<gene>
    <name evidence="2" type="ORF">GOOTI_063_00300</name>
</gene>
<evidence type="ECO:0000256" key="1">
    <source>
        <dbReference type="SAM" id="MobiDB-lite"/>
    </source>
</evidence>
<accession>H5TIQ1</accession>
<name>H5TIQ1_GORO1</name>